<evidence type="ECO:0000313" key="10">
    <source>
        <dbReference type="Proteomes" id="UP000252167"/>
    </source>
</evidence>
<feature type="transmembrane region" description="Helical" evidence="7">
    <location>
        <begin position="416"/>
        <end position="435"/>
    </location>
</feature>
<keyword evidence="10" id="KW-1185">Reference proteome</keyword>
<feature type="transmembrane region" description="Helical" evidence="7">
    <location>
        <begin position="174"/>
        <end position="196"/>
    </location>
</feature>
<evidence type="ECO:0000256" key="6">
    <source>
        <dbReference type="ARBA" id="ARBA00023136"/>
    </source>
</evidence>
<evidence type="ECO:0000256" key="2">
    <source>
        <dbReference type="ARBA" id="ARBA00007520"/>
    </source>
</evidence>
<evidence type="ECO:0000259" key="8">
    <source>
        <dbReference type="PROSITE" id="PS50850"/>
    </source>
</evidence>
<dbReference type="PANTHER" id="PTHR42718">
    <property type="entry name" value="MAJOR FACILITATOR SUPERFAMILY MULTIDRUG TRANSPORTER MFSC"/>
    <property type="match status" value="1"/>
</dbReference>
<dbReference type="AlphaFoldDB" id="A0A365YFX0"/>
<dbReference type="PROSITE" id="PS00216">
    <property type="entry name" value="SUGAR_TRANSPORT_1"/>
    <property type="match status" value="1"/>
</dbReference>
<feature type="transmembrane region" description="Helical" evidence="7">
    <location>
        <begin position="112"/>
        <end position="134"/>
    </location>
</feature>
<dbReference type="PANTHER" id="PTHR42718:SF9">
    <property type="entry name" value="MAJOR FACILITATOR SUPERFAMILY MULTIDRUG TRANSPORTER MFSC"/>
    <property type="match status" value="1"/>
</dbReference>
<protein>
    <submittedName>
        <fullName evidence="9">MFS transporter</fullName>
    </submittedName>
</protein>
<feature type="transmembrane region" description="Helical" evidence="7">
    <location>
        <begin position="348"/>
        <end position="365"/>
    </location>
</feature>
<dbReference type="GO" id="GO:0005886">
    <property type="term" value="C:plasma membrane"/>
    <property type="evidence" value="ECO:0007669"/>
    <property type="project" value="UniProtKB-SubCell"/>
</dbReference>
<dbReference type="Pfam" id="PF07690">
    <property type="entry name" value="MFS_1"/>
    <property type="match status" value="2"/>
</dbReference>
<name>A0A365YFX0_9MICC</name>
<feature type="transmembrane region" description="Helical" evidence="7">
    <location>
        <begin position="277"/>
        <end position="298"/>
    </location>
</feature>
<comment type="caution">
    <text evidence="9">The sequence shown here is derived from an EMBL/GenBank/DDBJ whole genome shotgun (WGS) entry which is preliminary data.</text>
</comment>
<dbReference type="InterPro" id="IPR005829">
    <property type="entry name" value="Sugar_transporter_CS"/>
</dbReference>
<evidence type="ECO:0000256" key="4">
    <source>
        <dbReference type="ARBA" id="ARBA00022692"/>
    </source>
</evidence>
<dbReference type="PRINTS" id="PR01035">
    <property type="entry name" value="TCRTETA"/>
</dbReference>
<feature type="transmembrane region" description="Helical" evidence="7">
    <location>
        <begin position="371"/>
        <end position="395"/>
    </location>
</feature>
<dbReference type="GO" id="GO:0022857">
    <property type="term" value="F:transmembrane transporter activity"/>
    <property type="evidence" value="ECO:0007669"/>
    <property type="project" value="InterPro"/>
</dbReference>
<dbReference type="RefSeq" id="WP_113607362.1">
    <property type="nucleotide sequence ID" value="NZ_POAF01000004.1"/>
</dbReference>
<comment type="subcellular location">
    <subcellularLocation>
        <location evidence="1">Cell membrane</location>
        <topology evidence="1">Multi-pass membrane protein</topology>
    </subcellularLocation>
</comment>
<feature type="transmembrane region" description="Helical" evidence="7">
    <location>
        <begin position="239"/>
        <end position="257"/>
    </location>
</feature>
<dbReference type="Gene3D" id="1.20.1250.20">
    <property type="entry name" value="MFS general substrate transporter like domains"/>
    <property type="match status" value="2"/>
</dbReference>
<dbReference type="InterPro" id="IPR036259">
    <property type="entry name" value="MFS_trans_sf"/>
</dbReference>
<feature type="transmembrane region" description="Helical" evidence="7">
    <location>
        <begin position="318"/>
        <end position="341"/>
    </location>
</feature>
<feature type="transmembrane region" description="Helical" evidence="7">
    <location>
        <begin position="208"/>
        <end position="227"/>
    </location>
</feature>
<accession>A0A365YFX0</accession>
<dbReference type="InterPro" id="IPR020846">
    <property type="entry name" value="MFS_dom"/>
</dbReference>
<feature type="transmembrane region" description="Helical" evidence="7">
    <location>
        <begin position="59"/>
        <end position="77"/>
    </location>
</feature>
<feature type="transmembrane region" description="Helical" evidence="7">
    <location>
        <begin position="146"/>
        <end position="168"/>
    </location>
</feature>
<evidence type="ECO:0000256" key="5">
    <source>
        <dbReference type="ARBA" id="ARBA00022989"/>
    </source>
</evidence>
<dbReference type="InterPro" id="IPR001958">
    <property type="entry name" value="Tet-R_TetA/multi-R_MdtG-like"/>
</dbReference>
<keyword evidence="3" id="KW-0813">Transport</keyword>
<feature type="transmembrane region" description="Helical" evidence="7">
    <location>
        <begin position="21"/>
        <end position="39"/>
    </location>
</feature>
<comment type="similarity">
    <text evidence="2">Belongs to the major facilitator superfamily. TCR/Tet family.</text>
</comment>
<dbReference type="InterPro" id="IPR011701">
    <property type="entry name" value="MFS"/>
</dbReference>
<keyword evidence="5 7" id="KW-1133">Transmembrane helix</keyword>
<evidence type="ECO:0000256" key="1">
    <source>
        <dbReference type="ARBA" id="ARBA00004651"/>
    </source>
</evidence>
<feature type="domain" description="Major facilitator superfamily (MFS) profile" evidence="8">
    <location>
        <begin position="23"/>
        <end position="474"/>
    </location>
</feature>
<feature type="transmembrane region" description="Helical" evidence="7">
    <location>
        <begin position="447"/>
        <end position="469"/>
    </location>
</feature>
<evidence type="ECO:0000256" key="7">
    <source>
        <dbReference type="SAM" id="Phobius"/>
    </source>
</evidence>
<feature type="transmembrane region" description="Helical" evidence="7">
    <location>
        <begin position="89"/>
        <end position="106"/>
    </location>
</feature>
<evidence type="ECO:0000256" key="3">
    <source>
        <dbReference type="ARBA" id="ARBA00022448"/>
    </source>
</evidence>
<dbReference type="SUPFAM" id="SSF103473">
    <property type="entry name" value="MFS general substrate transporter"/>
    <property type="match status" value="1"/>
</dbReference>
<organism evidence="9 10">
    <name type="scientific">Glutamicibacter soli</name>
    <dbReference type="NCBI Taxonomy" id="453836"/>
    <lineage>
        <taxon>Bacteria</taxon>
        <taxon>Bacillati</taxon>
        <taxon>Actinomycetota</taxon>
        <taxon>Actinomycetes</taxon>
        <taxon>Micrococcales</taxon>
        <taxon>Micrococcaceae</taxon>
        <taxon>Glutamicibacter</taxon>
    </lineage>
</organism>
<proteinExistence type="inferred from homology"/>
<dbReference type="Proteomes" id="UP000252167">
    <property type="component" value="Unassembled WGS sequence"/>
</dbReference>
<dbReference type="PROSITE" id="PS50850">
    <property type="entry name" value="MFS"/>
    <property type="match status" value="1"/>
</dbReference>
<dbReference type="EMBL" id="POAF01000004">
    <property type="protein sequence ID" value="RBM01180.1"/>
    <property type="molecule type" value="Genomic_DNA"/>
</dbReference>
<sequence length="478" mass="48309">MSLTRNAESEDLRLMPKSSRWPTVILLAVSGMLSSMQFTLIVPSLPSFSEDLGASAEDASWLVTITLLAGAVGTPVLSRMADMYGRRRLLLVTLGLLVAGSLTAALGPGFGWVLAGRALQGCASSIVPIGISLLRDMMPAGRAGTAIAVMSATVGLGSATGLLLSGVLGSSGLGTAGIFVFSAIGGVLALGGVLLLVRDAGSYPGGRFDMLGALGLSVVLASALFVISRSSWWGTNPLPLAVISGLGVLTACLWVPLQLRSARAVIDLRTAFRRPVLLTNIATFFATAGMFANHLLTAHEVQAPAGIGSGLGLSPVEAGLVMIPASLTMAGLSPVAGMLLNRIDARKVLALGALVMSLAFVFRLFTHGSLAVIVVGAALVGVGTALSFAAMPALVMGYSPAQDAAAANGINSLIRTFSGAATSAVFAFLLSSFAVSAGGSQFLTQSGLSLAFGGVAASCLLASVLALLLPASPRGTER</sequence>
<keyword evidence="4 7" id="KW-0812">Transmembrane</keyword>
<keyword evidence="6 7" id="KW-0472">Membrane</keyword>
<evidence type="ECO:0000313" key="9">
    <source>
        <dbReference type="EMBL" id="RBM01180.1"/>
    </source>
</evidence>
<reference evidence="9 10" key="1">
    <citation type="submission" date="2018-01" db="EMBL/GenBank/DDBJ databases">
        <title>Glutamicibacter soli strain NHPC-3 Whole genome sequence and assembly.</title>
        <authorList>
            <person name="Choudhury P."/>
            <person name="Gupta D."/>
            <person name="Sengupta K."/>
            <person name="Jawed A."/>
            <person name="Sultana N."/>
            <person name="Saha P."/>
        </authorList>
    </citation>
    <scope>NUCLEOTIDE SEQUENCE [LARGE SCALE GENOMIC DNA]</scope>
    <source>
        <strain evidence="9 10">NHPC-3</strain>
    </source>
</reference>
<gene>
    <name evidence="9" type="ORF">C1H84_10405</name>
</gene>